<dbReference type="EMBL" id="CACVAQ010000342">
    <property type="protein sequence ID" value="CAA6824281.1"/>
    <property type="molecule type" value="Genomic_DNA"/>
</dbReference>
<reference evidence="2" key="1">
    <citation type="submission" date="2020-01" db="EMBL/GenBank/DDBJ databases">
        <authorList>
            <person name="Meier V. D."/>
            <person name="Meier V D."/>
        </authorList>
    </citation>
    <scope>NUCLEOTIDE SEQUENCE</scope>
    <source>
        <strain evidence="2">HLG_WM_MAG_10</strain>
    </source>
</reference>
<evidence type="ECO:0000256" key="1">
    <source>
        <dbReference type="SAM" id="SignalP"/>
    </source>
</evidence>
<keyword evidence="1" id="KW-0732">Signal</keyword>
<sequence>MKHLLILLCSLLFLTISKQAYAQDDIHYGAEETFQYWAGAAPWEGIEVLNGQYWSSAHWSKEYILYMEVNVPVKMALDFIKDNRLKITADEVKFPEDAPDWFQPLSSFKEYEAGSQGSKYFINTATGHMFIYEVQL</sequence>
<organism evidence="2">
    <name type="scientific">uncultured Aureispira sp</name>
    <dbReference type="NCBI Taxonomy" id="1331704"/>
    <lineage>
        <taxon>Bacteria</taxon>
        <taxon>Pseudomonadati</taxon>
        <taxon>Bacteroidota</taxon>
        <taxon>Saprospiria</taxon>
        <taxon>Saprospirales</taxon>
        <taxon>Saprospiraceae</taxon>
        <taxon>Aureispira</taxon>
        <taxon>environmental samples</taxon>
    </lineage>
</organism>
<protein>
    <submittedName>
        <fullName evidence="2">Uncharacterized protein</fullName>
    </submittedName>
</protein>
<gene>
    <name evidence="2" type="ORF">HELGO_WM19466</name>
</gene>
<dbReference type="AlphaFoldDB" id="A0A6S6TN99"/>
<feature type="chain" id="PRO_5028446246" evidence="1">
    <location>
        <begin position="23"/>
        <end position="136"/>
    </location>
</feature>
<feature type="signal peptide" evidence="1">
    <location>
        <begin position="1"/>
        <end position="22"/>
    </location>
</feature>
<accession>A0A6S6TN99</accession>
<name>A0A6S6TN99_9BACT</name>
<proteinExistence type="predicted"/>
<evidence type="ECO:0000313" key="2">
    <source>
        <dbReference type="EMBL" id="CAA6824281.1"/>
    </source>
</evidence>